<dbReference type="InterPro" id="IPR050397">
    <property type="entry name" value="Env_Response_Regulators"/>
</dbReference>
<name>A0A7T7XP63_9SPIR</name>
<dbReference type="InterPro" id="IPR018490">
    <property type="entry name" value="cNMP-bd_dom_sf"/>
</dbReference>
<proteinExistence type="predicted"/>
<dbReference type="CDD" id="cd00038">
    <property type="entry name" value="CAP_ED"/>
    <property type="match status" value="1"/>
</dbReference>
<feature type="domain" description="Cyclic nucleotide-binding" evidence="1">
    <location>
        <begin position="323"/>
        <end position="401"/>
    </location>
</feature>
<dbReference type="GO" id="GO:0003700">
    <property type="term" value="F:DNA-binding transcription factor activity"/>
    <property type="evidence" value="ECO:0007669"/>
    <property type="project" value="TreeGrafter"/>
</dbReference>
<evidence type="ECO:0000313" key="3">
    <source>
        <dbReference type="Proteomes" id="UP000595917"/>
    </source>
</evidence>
<dbReference type="Pfam" id="PF13581">
    <property type="entry name" value="HATPase_c_2"/>
    <property type="match status" value="1"/>
</dbReference>
<dbReference type="AlphaFoldDB" id="A0A7T7XP63"/>
<dbReference type="CDD" id="cd16936">
    <property type="entry name" value="HATPase_RsbW-like"/>
    <property type="match status" value="1"/>
</dbReference>
<dbReference type="PANTHER" id="PTHR24567:SF74">
    <property type="entry name" value="HTH-TYPE TRANSCRIPTIONAL REGULATOR ARCR"/>
    <property type="match status" value="1"/>
</dbReference>
<dbReference type="InterPro" id="IPR000595">
    <property type="entry name" value="cNMP-bd_dom"/>
</dbReference>
<dbReference type="SUPFAM" id="SSF55874">
    <property type="entry name" value="ATPase domain of HSP90 chaperone/DNA topoisomerase II/histidine kinase"/>
    <property type="match status" value="1"/>
</dbReference>
<accession>A0A7T7XP63</accession>
<dbReference type="EMBL" id="CP067089">
    <property type="protein sequence ID" value="QQO09939.1"/>
    <property type="molecule type" value="Genomic_DNA"/>
</dbReference>
<dbReference type="PROSITE" id="PS50042">
    <property type="entry name" value="CNMP_BINDING_3"/>
    <property type="match status" value="1"/>
</dbReference>
<dbReference type="InterPro" id="IPR036890">
    <property type="entry name" value="HATPase_C_sf"/>
</dbReference>
<dbReference type="InterPro" id="IPR003594">
    <property type="entry name" value="HATPase_dom"/>
</dbReference>
<dbReference type="Gene3D" id="3.30.565.10">
    <property type="entry name" value="Histidine kinase-like ATPase, C-terminal domain"/>
    <property type="match status" value="1"/>
</dbReference>
<dbReference type="GO" id="GO:0005524">
    <property type="term" value="F:ATP binding"/>
    <property type="evidence" value="ECO:0007669"/>
    <property type="project" value="UniProtKB-KW"/>
</dbReference>
<evidence type="ECO:0000313" key="2">
    <source>
        <dbReference type="EMBL" id="QQO09939.1"/>
    </source>
</evidence>
<protein>
    <submittedName>
        <fullName evidence="2">ATP-binding protein</fullName>
    </submittedName>
</protein>
<dbReference type="Pfam" id="PF00027">
    <property type="entry name" value="cNMP_binding"/>
    <property type="match status" value="1"/>
</dbReference>
<evidence type="ECO:0000259" key="1">
    <source>
        <dbReference type="PROSITE" id="PS50042"/>
    </source>
</evidence>
<dbReference type="InterPro" id="IPR014710">
    <property type="entry name" value="RmlC-like_jellyroll"/>
</dbReference>
<gene>
    <name evidence="2" type="ORF">JFL75_03230</name>
</gene>
<dbReference type="PANTHER" id="PTHR24567">
    <property type="entry name" value="CRP FAMILY TRANSCRIPTIONAL REGULATORY PROTEIN"/>
    <property type="match status" value="1"/>
</dbReference>
<dbReference type="Proteomes" id="UP000595917">
    <property type="component" value="Chromosome"/>
</dbReference>
<dbReference type="GO" id="GO:0005829">
    <property type="term" value="C:cytosol"/>
    <property type="evidence" value="ECO:0007669"/>
    <property type="project" value="TreeGrafter"/>
</dbReference>
<keyword evidence="2" id="KW-0547">Nucleotide-binding</keyword>
<dbReference type="KEGG" id="bhc:JFL75_03230"/>
<organism evidence="2 3">
    <name type="scientific">Breznakiella homolactica</name>
    <dbReference type="NCBI Taxonomy" id="2798577"/>
    <lineage>
        <taxon>Bacteria</taxon>
        <taxon>Pseudomonadati</taxon>
        <taxon>Spirochaetota</taxon>
        <taxon>Spirochaetia</taxon>
        <taxon>Spirochaetales</taxon>
        <taxon>Breznakiellaceae</taxon>
        <taxon>Breznakiella</taxon>
    </lineage>
</organism>
<dbReference type="RefSeq" id="WP_215627243.1">
    <property type="nucleotide sequence ID" value="NZ_CP067089.2"/>
</dbReference>
<keyword evidence="3" id="KW-1185">Reference proteome</keyword>
<reference evidence="2" key="1">
    <citation type="submission" date="2021-01" db="EMBL/GenBank/DDBJ databases">
        <title>Description of Breznakiella homolactica.</title>
        <authorList>
            <person name="Song Y."/>
            <person name="Brune A."/>
        </authorList>
    </citation>
    <scope>NUCLEOTIDE SEQUENCE</scope>
    <source>
        <strain evidence="2">RmG30</strain>
    </source>
</reference>
<dbReference type="SUPFAM" id="SSF51206">
    <property type="entry name" value="cAMP-binding domain-like"/>
    <property type="match status" value="1"/>
</dbReference>
<keyword evidence="2" id="KW-0067">ATP-binding</keyword>
<sequence length="435" mass="49593">MSVLGIINSDPDIKKRIQAAFTEAPSLDLELKFLSEKEAISEFLNYEMPEIVIINFSDPKIDIPYVAAHIKNDKWLLNFGIVGIFNSEKDSEEKLLAQYKDINVLAILDYYRLRSHLVKNIEIIMENYQIIFQREFTKDIIGGVTGSFTLENDLLAVPLYASIGATILAQRGFINPDSKMHLQLALDELLVNAIEHGNCAISFEEKTAAMEEGKSVVDLVNEKCQNPRIRVKKVEFQWDIRKDKTIFTIRDKGKGFDVAEHLKKIEEQDIMSLHGRGIRMASMFSSSLKYNKKGNQVKLTVLHDASVERKVPAGFSREQLISVKKGETVLWENESSDYLYYISSGKYSVYHDKKLVGSLTAQDIFMGEMSFLLNQKRSASVKADGPGKLVRLSRKNFINIIRQYPHYGIFLSRLLAKRLVRSNEQNAKLSEQLNI</sequence>
<dbReference type="SMART" id="SM00100">
    <property type="entry name" value="cNMP"/>
    <property type="match status" value="1"/>
</dbReference>
<dbReference type="Gene3D" id="2.60.120.10">
    <property type="entry name" value="Jelly Rolls"/>
    <property type="match status" value="1"/>
</dbReference>